<dbReference type="AlphaFoldDB" id="A0A7Y0Q593"/>
<evidence type="ECO:0000256" key="2">
    <source>
        <dbReference type="ARBA" id="ARBA00022705"/>
    </source>
</evidence>
<dbReference type="GO" id="GO:0003677">
    <property type="term" value="F:DNA binding"/>
    <property type="evidence" value="ECO:0007669"/>
    <property type="project" value="InterPro"/>
</dbReference>
<comment type="caution">
    <text evidence="3">The sequence shown here is derived from an EMBL/GenBank/DDBJ whole genome shotgun (WGS) entry which is preliminary data.</text>
</comment>
<dbReference type="GO" id="GO:0006260">
    <property type="term" value="P:DNA replication"/>
    <property type="evidence" value="ECO:0007669"/>
    <property type="project" value="UniProtKB-KW"/>
</dbReference>
<evidence type="ECO:0000313" key="4">
    <source>
        <dbReference type="Proteomes" id="UP000533476"/>
    </source>
</evidence>
<keyword evidence="4" id="KW-1185">Reference proteome</keyword>
<protein>
    <submittedName>
        <fullName evidence="3">Protein rep</fullName>
    </submittedName>
</protein>
<proteinExistence type="inferred from homology"/>
<dbReference type="Proteomes" id="UP000533476">
    <property type="component" value="Unassembled WGS sequence"/>
</dbReference>
<evidence type="ECO:0000256" key="1">
    <source>
        <dbReference type="ARBA" id="ARBA00008909"/>
    </source>
</evidence>
<accession>A0A7Y0Q593</accession>
<reference evidence="3 4" key="1">
    <citation type="submission" date="2020-04" db="EMBL/GenBank/DDBJ databases">
        <authorList>
            <person name="Zhang R."/>
            <person name="Schippers A."/>
        </authorList>
    </citation>
    <scope>NUCLEOTIDE SEQUENCE [LARGE SCALE GENOMIC DNA]</scope>
    <source>
        <strain evidence="3 4">DSM 109850</strain>
    </source>
</reference>
<dbReference type="RefSeq" id="WP_169101803.1">
    <property type="nucleotide sequence ID" value="NZ_JABBVZ010000080.1"/>
</dbReference>
<evidence type="ECO:0000313" key="3">
    <source>
        <dbReference type="EMBL" id="NMP24034.1"/>
    </source>
</evidence>
<gene>
    <name evidence="3" type="ORF">HIJ39_17005</name>
</gene>
<dbReference type="InterPro" id="IPR000989">
    <property type="entry name" value="Rep"/>
</dbReference>
<comment type="similarity">
    <text evidence="1">Belongs to the Gram-positive plasmids replication protein type 1 family.</text>
</comment>
<organism evidence="3 4">
    <name type="scientific">Sulfobacillus harzensis</name>
    <dbReference type="NCBI Taxonomy" id="2729629"/>
    <lineage>
        <taxon>Bacteria</taxon>
        <taxon>Bacillati</taxon>
        <taxon>Bacillota</taxon>
        <taxon>Clostridia</taxon>
        <taxon>Eubacteriales</taxon>
        <taxon>Clostridiales Family XVII. Incertae Sedis</taxon>
        <taxon>Sulfobacillus</taxon>
    </lineage>
</organism>
<dbReference type="Pfam" id="PF01446">
    <property type="entry name" value="Rep_1"/>
    <property type="match status" value="1"/>
</dbReference>
<name>A0A7Y0Q593_9FIRM</name>
<sequence length="554" mass="63587">MASAARVFNTLPQVGSNIGPVENRGANRVPFEVWEGQQITRNGKIAGRLTVVKPDDWLSHEDNEKLRRRAHALKLCSRQQWVQLLSDGSMELASVVHCHDRLCGLCAARRSRVWQDRVQTWMTPDGRTRCDANGRLKGNRTAEEIMAALDREVLRLQQTIDDPAVLRDAIDQAWDRAGREMVTVERPLHQQFVTLTIPNVEHVWMLGIGRDVLDGVILTPFRQMMAAIKRRRNRAAGRRVGPVTRKQLRRAVRRMQRRPRRAWRWKRPRGRHYVLGIGYLTRIRGYIAALEITHHPKTGYHPHLHLLTWATRAYVGQGIVRHVWRHYTRNAAIQAVKVVKAAAQTVGKELVKYLTKVEKTTSAAVREIERALWGRRAIWTGGIAYGVRWSKQKAEEDRMARLTAPPLAEQGEHQWREWDPKTQTWTARPLRDDTAELPVKTAEQWANPLAVTPDGERTRRPLAEAAAQRDAVRHQTIPVHTPEEREHRYWAEDQRERQGMPLGHDPKRGRPRRRWQLYVALLVWSLLAAAVCPENAEAGLRQILGAFAEGGFAA</sequence>
<keyword evidence="2" id="KW-0235">DNA replication</keyword>
<dbReference type="EMBL" id="JABBVZ010000080">
    <property type="protein sequence ID" value="NMP24034.1"/>
    <property type="molecule type" value="Genomic_DNA"/>
</dbReference>